<evidence type="ECO:0000313" key="2">
    <source>
        <dbReference type="EMBL" id="KAF0044873.1"/>
    </source>
</evidence>
<gene>
    <name evidence="2" type="ORF">F2P81_001402</name>
</gene>
<reference evidence="2 3" key="1">
    <citation type="submission" date="2019-06" db="EMBL/GenBank/DDBJ databases">
        <title>Draft genomes of female and male turbot (Scophthalmus maximus).</title>
        <authorList>
            <person name="Xu H."/>
            <person name="Xu X.-W."/>
            <person name="Shao C."/>
            <person name="Chen S."/>
        </authorList>
    </citation>
    <scope>NUCLEOTIDE SEQUENCE [LARGE SCALE GENOMIC DNA]</scope>
    <source>
        <strain evidence="2">Ysfricsl-2016a</strain>
        <tissue evidence="2">Blood</tissue>
    </source>
</reference>
<name>A0A6A4TFU5_SCOMX</name>
<dbReference type="AlphaFoldDB" id="A0A6A4TFU5"/>
<organism evidence="2 3">
    <name type="scientific">Scophthalmus maximus</name>
    <name type="common">Turbot</name>
    <name type="synonym">Psetta maxima</name>
    <dbReference type="NCBI Taxonomy" id="52904"/>
    <lineage>
        <taxon>Eukaryota</taxon>
        <taxon>Metazoa</taxon>
        <taxon>Chordata</taxon>
        <taxon>Craniata</taxon>
        <taxon>Vertebrata</taxon>
        <taxon>Euteleostomi</taxon>
        <taxon>Actinopterygii</taxon>
        <taxon>Neopterygii</taxon>
        <taxon>Teleostei</taxon>
        <taxon>Neoteleostei</taxon>
        <taxon>Acanthomorphata</taxon>
        <taxon>Carangaria</taxon>
        <taxon>Pleuronectiformes</taxon>
        <taxon>Pleuronectoidei</taxon>
        <taxon>Scophthalmidae</taxon>
        <taxon>Scophthalmus</taxon>
    </lineage>
</organism>
<feature type="region of interest" description="Disordered" evidence="1">
    <location>
        <begin position="1"/>
        <end position="50"/>
    </location>
</feature>
<sequence>MWRRTKRRGSQTACPLPPSLGPARSSTEDSKAKSPFVPRKRSVLPPPPPPPLLNPRLWNWRIHPLDAATSWKGVWETSRRVPVCRQTISLQIYENKHTYTHVTRTQRLARKKGEPGGSGNRKRSDWAAVVTSQVLEELSVCVCSNVCLHGNTSGTDDAPAADEEA</sequence>
<evidence type="ECO:0000256" key="1">
    <source>
        <dbReference type="SAM" id="MobiDB-lite"/>
    </source>
</evidence>
<evidence type="ECO:0000313" key="3">
    <source>
        <dbReference type="Proteomes" id="UP000438429"/>
    </source>
</evidence>
<proteinExistence type="predicted"/>
<comment type="caution">
    <text evidence="2">The sequence shown here is derived from an EMBL/GenBank/DDBJ whole genome shotgun (WGS) entry which is preliminary data.</text>
</comment>
<dbReference type="Proteomes" id="UP000438429">
    <property type="component" value="Unassembled WGS sequence"/>
</dbReference>
<protein>
    <submittedName>
        <fullName evidence="2">Uncharacterized protein</fullName>
    </submittedName>
</protein>
<accession>A0A6A4TFU5</accession>
<dbReference type="EMBL" id="VEVO01000002">
    <property type="protein sequence ID" value="KAF0044873.1"/>
    <property type="molecule type" value="Genomic_DNA"/>
</dbReference>